<dbReference type="Pfam" id="PF00071">
    <property type="entry name" value="Ras"/>
    <property type="match status" value="1"/>
</dbReference>
<dbReference type="InterPro" id="IPR052705">
    <property type="entry name" value="Gliding_Motility_GTPase"/>
</dbReference>
<dbReference type="PANTHER" id="PTHR42708:SF1">
    <property type="entry name" value="GLIDING MOTILITY PROTEIN MGLA"/>
    <property type="match status" value="1"/>
</dbReference>
<dbReference type="InterPro" id="IPR027417">
    <property type="entry name" value="P-loop_NTPase"/>
</dbReference>
<accession>A0A0S3QUZ2</accession>
<organism evidence="1 2">
    <name type="scientific">Thermosulfidibacter takaii (strain DSM 17441 / JCM 13301 / NBRC 103674 / ABI70S6)</name>
    <dbReference type="NCBI Taxonomy" id="1298851"/>
    <lineage>
        <taxon>Bacteria</taxon>
        <taxon>Pseudomonadati</taxon>
        <taxon>Thermosulfidibacterota</taxon>
        <taxon>Thermosulfidibacteria</taxon>
        <taxon>Thermosulfidibacterales</taxon>
        <taxon>Thermosulfidibacteraceae</taxon>
    </lineage>
</organism>
<dbReference type="PRINTS" id="PR00449">
    <property type="entry name" value="RASTRNSFRMNG"/>
</dbReference>
<dbReference type="PROSITE" id="PS51419">
    <property type="entry name" value="RAB"/>
    <property type="match status" value="1"/>
</dbReference>
<evidence type="ECO:0000313" key="1">
    <source>
        <dbReference type="EMBL" id="BAT72135.1"/>
    </source>
</evidence>
<reference evidence="2" key="1">
    <citation type="journal article" date="2018" name="Science">
        <title>A primordial and reversible TCA cycle in a facultatively chemolithoautotrophic thermophile.</title>
        <authorList>
            <person name="Nunoura T."/>
            <person name="Chikaraishi Y."/>
            <person name="Izaki R."/>
            <person name="Suwa T."/>
            <person name="Sato T."/>
            <person name="Harada T."/>
            <person name="Mori K."/>
            <person name="Kato Y."/>
            <person name="Miyazaki M."/>
            <person name="Shimamura S."/>
            <person name="Yanagawa K."/>
            <person name="Shuto A."/>
            <person name="Ohkouchi N."/>
            <person name="Fujita N."/>
            <person name="Takaki Y."/>
            <person name="Atomi H."/>
            <person name="Takai K."/>
        </authorList>
    </citation>
    <scope>NUCLEOTIDE SEQUENCE [LARGE SCALE GENOMIC DNA]</scope>
    <source>
        <strain evidence="2">DSM 17441 / JCM 13301 / NBRC 103674 / ABI70S6</strain>
    </source>
</reference>
<dbReference type="PANTHER" id="PTHR42708">
    <property type="entry name" value="ATP/GTP-BINDING PROTEIN-RELATED"/>
    <property type="match status" value="1"/>
</dbReference>
<evidence type="ECO:0008006" key="3">
    <source>
        <dbReference type="Google" id="ProtNLM"/>
    </source>
</evidence>
<dbReference type="STRING" id="1298851.TST_1348"/>
<dbReference type="Proteomes" id="UP000063234">
    <property type="component" value="Chromosome"/>
</dbReference>
<dbReference type="InterPro" id="IPR001806">
    <property type="entry name" value="Small_GTPase"/>
</dbReference>
<dbReference type="SUPFAM" id="SSF52540">
    <property type="entry name" value="P-loop containing nucleoside triphosphate hydrolases"/>
    <property type="match status" value="1"/>
</dbReference>
<dbReference type="KEGG" id="ttk:TST_1348"/>
<protein>
    <recommendedName>
        <fullName evidence="3">Mutual gliding-motility protein MglA</fullName>
    </recommendedName>
</protein>
<dbReference type="OrthoDB" id="9779858at2"/>
<dbReference type="Gene3D" id="3.40.50.300">
    <property type="entry name" value="P-loop containing nucleotide triphosphate hydrolases"/>
    <property type="match status" value="1"/>
</dbReference>
<name>A0A0S3QUZ2_THET7</name>
<dbReference type="RefSeq" id="WP_068550123.1">
    <property type="nucleotide sequence ID" value="NZ_AP013035.1"/>
</dbReference>
<dbReference type="GO" id="GO:0005525">
    <property type="term" value="F:GTP binding"/>
    <property type="evidence" value="ECO:0007669"/>
    <property type="project" value="InterPro"/>
</dbReference>
<evidence type="ECO:0000313" key="2">
    <source>
        <dbReference type="Proteomes" id="UP000063234"/>
    </source>
</evidence>
<dbReference type="EMBL" id="AP013035">
    <property type="protein sequence ID" value="BAT72135.1"/>
    <property type="molecule type" value="Genomic_DNA"/>
</dbReference>
<dbReference type="GO" id="GO:0003924">
    <property type="term" value="F:GTPase activity"/>
    <property type="evidence" value="ECO:0007669"/>
    <property type="project" value="InterPro"/>
</dbReference>
<dbReference type="CDD" id="cd00882">
    <property type="entry name" value="Ras_like_GTPase"/>
    <property type="match status" value="1"/>
</dbReference>
<proteinExistence type="predicted"/>
<keyword evidence="2" id="KW-1185">Reference proteome</keyword>
<sequence>MIVTPEAIKIKVVYYGPGASGKTTSVEHIARALGAKDLVEISESTGRTVFFDYLLVNKEIDGKKVSVSLFTVAGQAVYATTKKLVLNGADGIMFVADSSEKRLQENLEVLRELEVFLREIGMDINYIPLVFQYNKRDLDDALPVEELERQLNTFGVPHFETVALKGEGVLEAFNEMVNLILKNYGMVEER</sequence>
<gene>
    <name evidence="1" type="ORF">TST_1348</name>
</gene>
<dbReference type="AlphaFoldDB" id="A0A0S3QUZ2"/>